<name>A0A7Y9RW70_9ACTN</name>
<dbReference type="InterPro" id="IPR029058">
    <property type="entry name" value="AB_hydrolase_fold"/>
</dbReference>
<feature type="domain" description="DUF1023" evidence="2">
    <location>
        <begin position="336"/>
        <end position="501"/>
    </location>
</feature>
<dbReference type="RefSeq" id="WP_179518745.1">
    <property type="nucleotide sequence ID" value="NZ_JACCAC010000001.1"/>
</dbReference>
<dbReference type="AlphaFoldDB" id="A0A7Y9RW70"/>
<dbReference type="SUPFAM" id="SSF53474">
    <property type="entry name" value="alpha/beta-Hydrolases"/>
    <property type="match status" value="1"/>
</dbReference>
<feature type="region of interest" description="Disordered" evidence="1">
    <location>
        <begin position="175"/>
        <end position="225"/>
    </location>
</feature>
<dbReference type="EMBL" id="JACCAC010000001">
    <property type="protein sequence ID" value="NYG56506.1"/>
    <property type="molecule type" value="Genomic_DNA"/>
</dbReference>
<dbReference type="Proteomes" id="UP000544110">
    <property type="component" value="Unassembled WGS sequence"/>
</dbReference>
<proteinExistence type="predicted"/>
<gene>
    <name evidence="3" type="ORF">BJ989_002810</name>
</gene>
<feature type="compositionally biased region" description="Pro residues" evidence="1">
    <location>
        <begin position="7"/>
        <end position="16"/>
    </location>
</feature>
<feature type="compositionally biased region" description="Basic and acidic residues" evidence="1">
    <location>
        <begin position="590"/>
        <end position="599"/>
    </location>
</feature>
<evidence type="ECO:0000256" key="1">
    <source>
        <dbReference type="SAM" id="MobiDB-lite"/>
    </source>
</evidence>
<feature type="region of interest" description="Disordered" evidence="1">
    <location>
        <begin position="571"/>
        <end position="599"/>
    </location>
</feature>
<feature type="compositionally biased region" description="Pro residues" evidence="1">
    <location>
        <begin position="210"/>
        <end position="220"/>
    </location>
</feature>
<dbReference type="Pfam" id="PF06259">
    <property type="entry name" value="Abhydrolase_8"/>
    <property type="match status" value="1"/>
</dbReference>
<organism evidence="3 4">
    <name type="scientific">Nocardioides perillae</name>
    <dbReference type="NCBI Taxonomy" id="1119534"/>
    <lineage>
        <taxon>Bacteria</taxon>
        <taxon>Bacillati</taxon>
        <taxon>Actinomycetota</taxon>
        <taxon>Actinomycetes</taxon>
        <taxon>Propionibacteriales</taxon>
        <taxon>Nocardioidaceae</taxon>
        <taxon>Nocardioides</taxon>
    </lineage>
</organism>
<dbReference type="InterPro" id="IPR010427">
    <property type="entry name" value="DUF1023"/>
</dbReference>
<protein>
    <recommendedName>
        <fullName evidence="2">DUF1023 domain-containing protein</fullName>
    </recommendedName>
</protein>
<feature type="compositionally biased region" description="Basic and acidic residues" evidence="1">
    <location>
        <begin position="571"/>
        <end position="582"/>
    </location>
</feature>
<evidence type="ECO:0000259" key="2">
    <source>
        <dbReference type="Pfam" id="PF06259"/>
    </source>
</evidence>
<keyword evidence="4" id="KW-1185">Reference proteome</keyword>
<reference evidence="3 4" key="1">
    <citation type="submission" date="2020-07" db="EMBL/GenBank/DDBJ databases">
        <title>Sequencing the genomes of 1000 actinobacteria strains.</title>
        <authorList>
            <person name="Klenk H.-P."/>
        </authorList>
    </citation>
    <scope>NUCLEOTIDE SEQUENCE [LARGE SCALE GENOMIC DNA]</scope>
    <source>
        <strain evidence="3 4">DSM 24552</strain>
    </source>
</reference>
<feature type="region of interest" description="Disordered" evidence="1">
    <location>
        <begin position="1"/>
        <end position="24"/>
    </location>
</feature>
<accession>A0A7Y9RW70</accession>
<sequence length="599" mass="60465">MSAVVGPEPPPLPPTSGDPGPVEEAGGRLLVAAAVLGEVRDGLADGADTGEGWAASAAAAAAERLRSGADDAVDAVRALAVGLLRHAEALTALGAARAALAARAGDLRGTRAGLVAEHAALVAAGAASPAALAGLPAWRARVAGLDADLARHRDAVGRWRAACLDADRALVAAAAGSVRSAGPRPTRQQGPALGREDVPDGWSSTTAPSTAPPSVPPSAPPADAAGPAAAAAWWAALPDPVRWTLVATLPLVVGRLDGLPPAVRDRANRLALARDLVTLTAREGAGVLAAGDRRRLALAGAAAEALRAATRHRDPRTGTAVPALLWDWVPRAHGGDGTAVLALGDPAAARRVAVVVPGLGTEGTDLPARARDAWHLWAAARRASADSVATVAWLGYDAPDRWGSGDLDGWRVAGQGLARTGGDALAADLAGLAAARTTDPHLVVVGHSYGAVALAHGAAGPGLAADDLVLLGAPGAGPAQDARDLGPAPVWVGSASSDPVTLLGDEGRLGGPGTLGRDPAGEDFGARRFAAEHRDRDVGLRWSLDQHRGYLTPGGESLAGLALVVAGRDEEVAHAEPRRDPWWRTPVDPEADRPVRARP</sequence>
<comment type="caution">
    <text evidence="3">The sequence shown here is derived from an EMBL/GenBank/DDBJ whole genome shotgun (WGS) entry which is preliminary data.</text>
</comment>
<evidence type="ECO:0000313" key="4">
    <source>
        <dbReference type="Proteomes" id="UP000544110"/>
    </source>
</evidence>
<evidence type="ECO:0000313" key="3">
    <source>
        <dbReference type="EMBL" id="NYG56506.1"/>
    </source>
</evidence>